<dbReference type="Gene3D" id="3.40.30.120">
    <property type="match status" value="1"/>
</dbReference>
<evidence type="ECO:0000313" key="2">
    <source>
        <dbReference type="Proteomes" id="UP001589532"/>
    </source>
</evidence>
<protein>
    <submittedName>
        <fullName evidence="1">Uncharacterized protein</fullName>
    </submittedName>
</protein>
<dbReference type="EMBL" id="JBHMBW010000080">
    <property type="protein sequence ID" value="MFB9630058.1"/>
    <property type="molecule type" value="Genomic_DNA"/>
</dbReference>
<organism evidence="1 2">
    <name type="scientific">Nonomuraea helvata</name>
    <dbReference type="NCBI Taxonomy" id="37484"/>
    <lineage>
        <taxon>Bacteria</taxon>
        <taxon>Bacillati</taxon>
        <taxon>Actinomycetota</taxon>
        <taxon>Actinomycetes</taxon>
        <taxon>Streptosporangiales</taxon>
        <taxon>Streptosporangiaceae</taxon>
        <taxon>Nonomuraea</taxon>
    </lineage>
</organism>
<name>A0ABV5SEE4_9ACTN</name>
<dbReference type="RefSeq" id="WP_345002890.1">
    <property type="nucleotide sequence ID" value="NZ_BAAAXV010000012.1"/>
</dbReference>
<dbReference type="Pfam" id="PF21274">
    <property type="entry name" value="Rng_hyd_C"/>
    <property type="match status" value="1"/>
</dbReference>
<keyword evidence="2" id="KW-1185">Reference proteome</keyword>
<evidence type="ECO:0000313" key="1">
    <source>
        <dbReference type="EMBL" id="MFB9630058.1"/>
    </source>
</evidence>
<sequence>MATASTRCSANTHTRAQVALRRGHDAAAEALRDVFAELLTDEQSLRRMGALVAGTDIRFPMPGSHHHPLTGTFAPDLALHTDHGVTSVADLLHTARPVLLDLADRPELRQIARDWRHLLDVHTAKTDDRPADALLIRPDGHVAWAAGLDESTDSAMPPLREALSAWFGTP</sequence>
<gene>
    <name evidence="1" type="ORF">ACFFSA_43895</name>
</gene>
<accession>A0ABV5SEE4</accession>
<dbReference type="Proteomes" id="UP001589532">
    <property type="component" value="Unassembled WGS sequence"/>
</dbReference>
<proteinExistence type="predicted"/>
<reference evidence="1 2" key="1">
    <citation type="submission" date="2024-09" db="EMBL/GenBank/DDBJ databases">
        <authorList>
            <person name="Sun Q."/>
            <person name="Mori K."/>
        </authorList>
    </citation>
    <scope>NUCLEOTIDE SEQUENCE [LARGE SCALE GENOMIC DNA]</scope>
    <source>
        <strain evidence="1 2">JCM 3143</strain>
    </source>
</reference>
<comment type="caution">
    <text evidence="1">The sequence shown here is derived from an EMBL/GenBank/DDBJ whole genome shotgun (WGS) entry which is preliminary data.</text>
</comment>